<keyword evidence="2" id="KW-0677">Repeat</keyword>
<evidence type="ECO:0000259" key="5">
    <source>
        <dbReference type="Pfam" id="PF23598"/>
    </source>
</evidence>
<dbReference type="InterPro" id="IPR001611">
    <property type="entry name" value="Leu-rich_rpt"/>
</dbReference>
<dbReference type="PANTHER" id="PTHR48057:SF7">
    <property type="entry name" value="LEUCINE-RICH REPEAT SERINE_THREONINE-PROTEIN KINASE 1"/>
    <property type="match status" value="1"/>
</dbReference>
<keyword evidence="7" id="KW-1185">Reference proteome</keyword>
<protein>
    <submittedName>
        <fullName evidence="6">LRR receptor-like serine threonine-protein kinase</fullName>
    </submittedName>
</protein>
<keyword evidence="4" id="KW-1133">Transmembrane helix</keyword>
<feature type="compositionally biased region" description="Acidic residues" evidence="3">
    <location>
        <begin position="1"/>
        <end position="11"/>
    </location>
</feature>
<dbReference type="OrthoDB" id="72369at2759"/>
<keyword evidence="4" id="KW-0472">Membrane</keyword>
<feature type="transmembrane region" description="Helical" evidence="4">
    <location>
        <begin position="47"/>
        <end position="69"/>
    </location>
</feature>
<dbReference type="InterPro" id="IPR055414">
    <property type="entry name" value="LRR_R13L4/SHOC2-like"/>
</dbReference>
<dbReference type="Pfam" id="PF00560">
    <property type="entry name" value="LRR_1"/>
    <property type="match status" value="3"/>
</dbReference>
<dbReference type="InterPro" id="IPR052595">
    <property type="entry name" value="LRRC69/RLP"/>
</dbReference>
<keyword evidence="6" id="KW-0418">Kinase</keyword>
<keyword evidence="6" id="KW-0675">Receptor</keyword>
<feature type="compositionally biased region" description="Basic and acidic residues" evidence="3">
    <location>
        <begin position="15"/>
        <end position="25"/>
    </location>
</feature>
<feature type="domain" description="Disease resistance R13L4/SHOC-2-like LRR" evidence="5">
    <location>
        <begin position="1122"/>
        <end position="1262"/>
    </location>
</feature>
<dbReference type="SUPFAM" id="SSF52058">
    <property type="entry name" value="L domain-like"/>
    <property type="match status" value="2"/>
</dbReference>
<dbReference type="GO" id="GO:0016301">
    <property type="term" value="F:kinase activity"/>
    <property type="evidence" value="ECO:0007669"/>
    <property type="project" value="UniProtKB-KW"/>
</dbReference>
<dbReference type="InterPro" id="IPR032675">
    <property type="entry name" value="LRR_dom_sf"/>
</dbReference>
<evidence type="ECO:0000313" key="6">
    <source>
        <dbReference type="EMBL" id="CAB9503012.1"/>
    </source>
</evidence>
<dbReference type="SMART" id="SM00369">
    <property type="entry name" value="LRR_TYP"/>
    <property type="match status" value="6"/>
</dbReference>
<organism evidence="6 7">
    <name type="scientific">Seminavis robusta</name>
    <dbReference type="NCBI Taxonomy" id="568900"/>
    <lineage>
        <taxon>Eukaryota</taxon>
        <taxon>Sar</taxon>
        <taxon>Stramenopiles</taxon>
        <taxon>Ochrophyta</taxon>
        <taxon>Bacillariophyta</taxon>
        <taxon>Bacillariophyceae</taxon>
        <taxon>Bacillariophycidae</taxon>
        <taxon>Naviculales</taxon>
        <taxon>Naviculaceae</taxon>
        <taxon>Seminavis</taxon>
    </lineage>
</organism>
<dbReference type="PROSITE" id="PS51450">
    <property type="entry name" value="LRR"/>
    <property type="match status" value="2"/>
</dbReference>
<accession>A0A9N8DGX6</accession>
<dbReference type="EMBL" id="CAICTM010000152">
    <property type="protein sequence ID" value="CAB9503012.1"/>
    <property type="molecule type" value="Genomic_DNA"/>
</dbReference>
<keyword evidence="1" id="KW-0433">Leucine-rich repeat</keyword>
<dbReference type="PANTHER" id="PTHR48057">
    <property type="entry name" value="LEUCINE-RICH REPEAT SERINE/THREONINE-PROTEIN KINASE 1"/>
    <property type="match status" value="1"/>
</dbReference>
<name>A0A9N8DGX6_9STRA</name>
<evidence type="ECO:0000256" key="4">
    <source>
        <dbReference type="SAM" id="Phobius"/>
    </source>
</evidence>
<reference evidence="6" key="1">
    <citation type="submission" date="2020-06" db="EMBL/GenBank/DDBJ databases">
        <authorList>
            <consortium name="Plant Systems Biology data submission"/>
        </authorList>
    </citation>
    <scope>NUCLEOTIDE SEQUENCE</scope>
    <source>
        <strain evidence="6">D6</strain>
    </source>
</reference>
<keyword evidence="6" id="KW-0808">Transferase</keyword>
<evidence type="ECO:0000256" key="3">
    <source>
        <dbReference type="SAM" id="MobiDB-lite"/>
    </source>
</evidence>
<sequence>MGNQREDEEEAGVIYHEEDPLKPPEDLPEDEPNTASSDGNDKRRNRLLWGGGIVLIAVLVVSIVLAVVFGTRGESQQDTTGSTNQEATQTAPTTDPASTNQTAVIDVDNSTSQYLFYVSVADLASNATEDDVISAVVDTFQASFSTEALQLDEPIVLLNITAREYYSDETLSTDFPYRRLQQSNQTTDAVTRTFAVQMTTETNGAEGEEEWSSPAVPDLLQSESFRSRWNEELLISSSAVYLTIQAVQGVTRVRAADDSPDHPLPPPECLSILQTNRWCTKNIETYTWTTLWNQTYWGFELLIMPQNQTSDVLQWCLDRLDHNSCPFVTTNRTTTQELVLDESTVYHGVEPLFPCAWARDDKCKYIMNALDPVLSNRTRAILEEQFRTCQGRALHLLRSSVNVTTFPVARLRQRFALAVLDCQSYNTSQHWKNTRKDLITAQHECNWYNREDDEELTDVRGGLFVSQRLCTGQLVKRLNLPALQLCPFHLRVLPPEVAMISRLRQLNFSHCNYYFGKIPEEYSQLTKLTILDLSHNRLNNVIPDFVWRDYRILKHLDLSHNGVGMGLTTNQMMGRRAPLRGRIPDDINLHLPHLETLRLAGNAISGTIPGEALAFLELKTLDLSNNEMTGTIPSLLNALRLQELFLHGNDFNGTFPVLTFAMVGAAPVLRNVTIHDTLITGDINEMCPKFIHEDLVHLEVDPRKVACDCCQWPPLPCSYHVERWWNDPSANPGYRPTPATDAKVSCGGHFADSCANCPQGNGAAWCNGECEWTNDLCQPKQVSCGGHSADSCANCPPQGNGAAWCNGECEWVNDQCQPKKVAHAEVSCGGHSAESCADCPQGNGAAWCNGECAWANDECQPKQVAHAEVSCGGHSAESCADCPQGNGAAWCNGECEWANDLCQPKQVSCGGHSADSCASCPQGNGGAEWCNGECEWSNDQCQPKQVSCGGHFADSCADCPQGNGAAWCNGKCEWVNDQCQPKQAVRGPAITAITSVLADFQVNQRTALAYLYCATNGKDWHTGSVSPEGPGKFAEWMKSTSVCSWHGVECFERHVFAVDLDSNNLVGYLPSQLSTLPYLKRLLLGNNSLHDSIPLEYQELGNVTELDLSRNRLTGTIAPYWFTSMPRLRDLGLGNNQFSGKFIPEEIGRATKLEYLRLEGNDMTGTIVSEFGLLTRLRVLSLARNNFEGTIPTFVGRMQSLERIAAAVVTFNGTLPSELGLLTALRVMDFSTNHLSGSIPSQLEALTDMQLLALNGNEKMRGTIPWGVCRLRNASLIGFHVDCPQNWGLGVGYFLPNKATMHAFEGNCYTHCNFPGGYYFNGTLFYYDGTSTPLW</sequence>
<feature type="region of interest" description="Disordered" evidence="3">
    <location>
        <begin position="1"/>
        <end position="43"/>
    </location>
</feature>
<dbReference type="Gene3D" id="3.80.10.10">
    <property type="entry name" value="Ribonuclease Inhibitor"/>
    <property type="match status" value="3"/>
</dbReference>
<gene>
    <name evidence="6" type="ORF">SEMRO_153_G069810.1</name>
</gene>
<dbReference type="FunFam" id="3.80.10.10:FF:000041">
    <property type="entry name" value="LRR receptor-like serine/threonine-protein kinase ERECTA"/>
    <property type="match status" value="1"/>
</dbReference>
<dbReference type="Pfam" id="PF23598">
    <property type="entry name" value="LRR_14"/>
    <property type="match status" value="1"/>
</dbReference>
<evidence type="ECO:0000256" key="1">
    <source>
        <dbReference type="ARBA" id="ARBA00022614"/>
    </source>
</evidence>
<keyword evidence="4" id="KW-0812">Transmembrane</keyword>
<dbReference type="InterPro" id="IPR003591">
    <property type="entry name" value="Leu-rich_rpt_typical-subtyp"/>
</dbReference>
<dbReference type="Proteomes" id="UP001153069">
    <property type="component" value="Unassembled WGS sequence"/>
</dbReference>
<evidence type="ECO:0000256" key="2">
    <source>
        <dbReference type="ARBA" id="ARBA00022737"/>
    </source>
</evidence>
<comment type="caution">
    <text evidence="6">The sequence shown here is derived from an EMBL/GenBank/DDBJ whole genome shotgun (WGS) entry which is preliminary data.</text>
</comment>
<feature type="region of interest" description="Disordered" evidence="3">
    <location>
        <begin position="74"/>
        <end position="101"/>
    </location>
</feature>
<proteinExistence type="predicted"/>
<evidence type="ECO:0000313" key="7">
    <source>
        <dbReference type="Proteomes" id="UP001153069"/>
    </source>
</evidence>